<evidence type="ECO:0000313" key="1">
    <source>
        <dbReference type="EMBL" id="CAB4123105.1"/>
    </source>
</evidence>
<reference evidence="1" key="1">
    <citation type="submission" date="2020-04" db="EMBL/GenBank/DDBJ databases">
        <authorList>
            <person name="Chiriac C."/>
            <person name="Salcher M."/>
            <person name="Ghai R."/>
            <person name="Kavagutti S V."/>
        </authorList>
    </citation>
    <scope>NUCLEOTIDE SEQUENCE</scope>
</reference>
<proteinExistence type="predicted"/>
<protein>
    <submittedName>
        <fullName evidence="1">Uncharacterized protein</fullName>
    </submittedName>
</protein>
<sequence length="346" mass="38443">MKISEILSPALREGGWSDVVTQGTVITPEVVKKALSVVAKFTTDFNKWLSSQNQPTVEMGKPMGSTAWHERDSSDATYGDIDLQMIAPVQDESQSVSQLASQWNTLADKFVADVNPSYVYDQGKPSAGHIIFQISQDQYVQVDMIWTPAHLAKWAQYRMTPAHKVKGAMYGNLFSTLGEIMHISIQGSGAQIKIKDGEALPFAKSRKYDTVETLSSDIERFGLDILVELYKKIFPGESVANIKVSPLLKANPGIDPDNITAMKLVNLIKGLAQSFEDNQMYGRFNLKTIKNANDFIRNFQEHYLKKLEVAVNATKFDKAASPEAQAKAAETKNKMITHGNAIMKMF</sequence>
<gene>
    <name evidence="1" type="ORF">UFOVP29_264</name>
</gene>
<organism evidence="1">
    <name type="scientific">uncultured Caudovirales phage</name>
    <dbReference type="NCBI Taxonomy" id="2100421"/>
    <lineage>
        <taxon>Viruses</taxon>
        <taxon>Duplodnaviria</taxon>
        <taxon>Heunggongvirae</taxon>
        <taxon>Uroviricota</taxon>
        <taxon>Caudoviricetes</taxon>
        <taxon>Peduoviridae</taxon>
        <taxon>Maltschvirus</taxon>
        <taxon>Maltschvirus maltsch</taxon>
    </lineage>
</organism>
<name>A0A6J5KP25_9CAUD</name>
<accession>A0A6J5KP25</accession>
<dbReference type="EMBL" id="LR796167">
    <property type="protein sequence ID" value="CAB4123105.1"/>
    <property type="molecule type" value="Genomic_DNA"/>
</dbReference>